<keyword evidence="3" id="KW-1185">Reference proteome</keyword>
<feature type="region of interest" description="Disordered" evidence="1">
    <location>
        <begin position="176"/>
        <end position="204"/>
    </location>
</feature>
<name>A0ABQ5D0G0_9ASTR</name>
<dbReference type="Proteomes" id="UP001151760">
    <property type="component" value="Unassembled WGS sequence"/>
</dbReference>
<feature type="region of interest" description="Disordered" evidence="1">
    <location>
        <begin position="64"/>
        <end position="93"/>
    </location>
</feature>
<feature type="compositionally biased region" description="Basic and acidic residues" evidence="1">
    <location>
        <begin position="406"/>
        <end position="423"/>
    </location>
</feature>
<feature type="region of interest" description="Disordered" evidence="1">
    <location>
        <begin position="1"/>
        <end position="42"/>
    </location>
</feature>
<dbReference type="EMBL" id="BQNB010014727">
    <property type="protein sequence ID" value="GJT31693.1"/>
    <property type="molecule type" value="Genomic_DNA"/>
</dbReference>
<feature type="compositionally biased region" description="Basic residues" evidence="1">
    <location>
        <begin position="475"/>
        <end position="486"/>
    </location>
</feature>
<reference evidence="2" key="2">
    <citation type="submission" date="2022-01" db="EMBL/GenBank/DDBJ databases">
        <authorList>
            <person name="Yamashiro T."/>
            <person name="Shiraishi A."/>
            <person name="Satake H."/>
            <person name="Nakayama K."/>
        </authorList>
    </citation>
    <scope>NUCLEOTIDE SEQUENCE</scope>
</reference>
<feature type="region of interest" description="Disordered" evidence="1">
    <location>
        <begin position="377"/>
        <end position="423"/>
    </location>
</feature>
<reference evidence="2" key="1">
    <citation type="journal article" date="2022" name="Int. J. Mol. Sci.">
        <title>Draft Genome of Tanacetum Coccineum: Genomic Comparison of Closely Related Tanacetum-Family Plants.</title>
        <authorList>
            <person name="Yamashiro T."/>
            <person name="Shiraishi A."/>
            <person name="Nakayama K."/>
            <person name="Satake H."/>
        </authorList>
    </citation>
    <scope>NUCLEOTIDE SEQUENCE</scope>
</reference>
<dbReference type="PANTHER" id="PTHR33416:SF17">
    <property type="entry name" value="PROTEIN KAKU4"/>
    <property type="match status" value="1"/>
</dbReference>
<evidence type="ECO:0000313" key="2">
    <source>
        <dbReference type="EMBL" id="GJT31693.1"/>
    </source>
</evidence>
<accession>A0ABQ5D0G0</accession>
<feature type="region of interest" description="Disordered" evidence="1">
    <location>
        <begin position="435"/>
        <end position="486"/>
    </location>
</feature>
<feature type="compositionally biased region" description="Acidic residues" evidence="1">
    <location>
        <begin position="71"/>
        <end position="93"/>
    </location>
</feature>
<dbReference type="PANTHER" id="PTHR33416">
    <property type="entry name" value="NUCLEAR PORE COMPLEX PROTEIN NUP1"/>
    <property type="match status" value="1"/>
</dbReference>
<sequence length="486" mass="53668">MADTGRSGGKILKFRQTTTRTTPYDRPQQPPPPDNPNWLTGLVSPAKFVAGGATKILSSFWNPKTWASSSSEEEDEEEDTDSGSEDESGDDDAVDELNQNQWKQLSLPQAPNIEFSSQGPRFRDFIYPLAQQQGRLSQKSRTLHLIEQLLMLEQFSREEGDRLIGIIKARVLDNSTTEGGDAGPSTICNSTYDETPDIRSQGSKSNLDNGFCALKSAVTPQATEGDAGSPIDVAKSYMRARPPWVSPISHDNSLTPSPLAPDLFKERTPYSGGGTSFSSAKKDYLTAGSWNIQEEIRRVRTKATEDMLSSHRSMKHAPSTLEYNTTKFSLLNDKFVVVGKNEAINFGTPKPVTEIVTLDSDEGTPDLSEMRAAQDDLPNEMSGREQHQGIHSDNKQTTRNSSDGNGLEKEDNVQRDQENNKKVNDLVEKNCYLMTESPDIPPINLSQGSSNNDDHSLATKIDDPSENRVVTRAGRNTRRGRQVTRG</sequence>
<evidence type="ECO:0000256" key="1">
    <source>
        <dbReference type="SAM" id="MobiDB-lite"/>
    </source>
</evidence>
<feature type="compositionally biased region" description="Low complexity" evidence="1">
    <location>
        <begin position="15"/>
        <end position="27"/>
    </location>
</feature>
<comment type="caution">
    <text evidence="2">The sequence shown here is derived from an EMBL/GenBank/DDBJ whole genome shotgun (WGS) entry which is preliminary data.</text>
</comment>
<feature type="compositionally biased region" description="Polar residues" evidence="1">
    <location>
        <begin position="186"/>
        <end position="204"/>
    </location>
</feature>
<proteinExistence type="predicted"/>
<protein>
    <recommendedName>
        <fullName evidence="4">Protein KAKU4</fullName>
    </recommendedName>
</protein>
<feature type="compositionally biased region" description="Basic and acidic residues" evidence="1">
    <location>
        <begin position="382"/>
        <end position="396"/>
    </location>
</feature>
<evidence type="ECO:0000313" key="3">
    <source>
        <dbReference type="Proteomes" id="UP001151760"/>
    </source>
</evidence>
<evidence type="ECO:0008006" key="4">
    <source>
        <dbReference type="Google" id="ProtNLM"/>
    </source>
</evidence>
<organism evidence="2 3">
    <name type="scientific">Tanacetum coccineum</name>
    <dbReference type="NCBI Taxonomy" id="301880"/>
    <lineage>
        <taxon>Eukaryota</taxon>
        <taxon>Viridiplantae</taxon>
        <taxon>Streptophyta</taxon>
        <taxon>Embryophyta</taxon>
        <taxon>Tracheophyta</taxon>
        <taxon>Spermatophyta</taxon>
        <taxon>Magnoliopsida</taxon>
        <taxon>eudicotyledons</taxon>
        <taxon>Gunneridae</taxon>
        <taxon>Pentapetalae</taxon>
        <taxon>asterids</taxon>
        <taxon>campanulids</taxon>
        <taxon>Asterales</taxon>
        <taxon>Asteraceae</taxon>
        <taxon>Asteroideae</taxon>
        <taxon>Anthemideae</taxon>
        <taxon>Anthemidinae</taxon>
        <taxon>Tanacetum</taxon>
    </lineage>
</organism>
<feature type="compositionally biased region" description="Basic and acidic residues" evidence="1">
    <location>
        <begin position="452"/>
        <end position="466"/>
    </location>
</feature>
<gene>
    <name evidence="2" type="ORF">Tco_0922112</name>
</gene>